<evidence type="ECO:0000313" key="2">
    <source>
        <dbReference type="EMBL" id="EDL95677.1"/>
    </source>
</evidence>
<name>A6J504_RAT</name>
<dbReference type="Proteomes" id="UP000234681">
    <property type="component" value="Chromosome 8"/>
</dbReference>
<feature type="region of interest" description="Disordered" evidence="1">
    <location>
        <begin position="47"/>
        <end position="69"/>
    </location>
</feature>
<organism evidence="2 3">
    <name type="scientific">Rattus norvegicus</name>
    <name type="common">Rat</name>
    <dbReference type="NCBI Taxonomy" id="10116"/>
    <lineage>
        <taxon>Eukaryota</taxon>
        <taxon>Metazoa</taxon>
        <taxon>Chordata</taxon>
        <taxon>Craniata</taxon>
        <taxon>Vertebrata</taxon>
        <taxon>Euteleostomi</taxon>
        <taxon>Mammalia</taxon>
        <taxon>Eutheria</taxon>
        <taxon>Euarchontoglires</taxon>
        <taxon>Glires</taxon>
        <taxon>Rodentia</taxon>
        <taxon>Myomorpha</taxon>
        <taxon>Muroidea</taxon>
        <taxon>Muridae</taxon>
        <taxon>Murinae</taxon>
        <taxon>Rattus</taxon>
    </lineage>
</organism>
<reference evidence="3" key="1">
    <citation type="submission" date="2005-09" db="EMBL/GenBank/DDBJ databases">
        <authorList>
            <person name="Mural R.J."/>
            <person name="Li P.W."/>
            <person name="Adams M.D."/>
            <person name="Amanatides P.G."/>
            <person name="Baden-Tillson H."/>
            <person name="Barnstead M."/>
            <person name="Chin S.H."/>
            <person name="Dew I."/>
            <person name="Evans C.A."/>
            <person name="Ferriera S."/>
            <person name="Flanigan M."/>
            <person name="Fosler C."/>
            <person name="Glodek A."/>
            <person name="Gu Z."/>
            <person name="Holt R.A."/>
            <person name="Jennings D."/>
            <person name="Kraft C.L."/>
            <person name="Lu F."/>
            <person name="Nguyen T."/>
            <person name="Nusskern D.R."/>
            <person name="Pfannkoch C.M."/>
            <person name="Sitter C."/>
            <person name="Sutton G.G."/>
            <person name="Venter J.C."/>
            <person name="Wang Z."/>
            <person name="Woodage T."/>
            <person name="Zheng X.H."/>
            <person name="Zhong F."/>
        </authorList>
    </citation>
    <scope>NUCLEOTIDE SEQUENCE [LARGE SCALE GENOMIC DNA]</scope>
    <source>
        <strain>BN</strain>
        <strain evidence="3">Sprague-Dawley</strain>
    </source>
</reference>
<accession>A6J504</accession>
<dbReference type="EMBL" id="CH473975">
    <property type="protein sequence ID" value="EDL95677.1"/>
    <property type="molecule type" value="Genomic_DNA"/>
</dbReference>
<dbReference type="AlphaFoldDB" id="A6J504"/>
<sequence>MAFLEDECRCVCHHTQTLPGLAEGVTELRLEVQAFVLLQLVRHMAPSQPPARALPGGREMRAFTWGTEG</sequence>
<evidence type="ECO:0000256" key="1">
    <source>
        <dbReference type="SAM" id="MobiDB-lite"/>
    </source>
</evidence>
<evidence type="ECO:0000313" key="3">
    <source>
        <dbReference type="Proteomes" id="UP000234681"/>
    </source>
</evidence>
<protein>
    <submittedName>
        <fullName evidence="2">RCG58180</fullName>
    </submittedName>
</protein>
<proteinExistence type="predicted"/>
<gene>
    <name evidence="2" type="ORF">rCG_58180</name>
</gene>